<dbReference type="Pfam" id="PF00881">
    <property type="entry name" value="Nitroreductase"/>
    <property type="match status" value="1"/>
</dbReference>
<keyword evidence="5" id="KW-0597">Phosphoprotein</keyword>
<dbReference type="Pfam" id="PF22621">
    <property type="entry name" value="CurL-like_PKS_C"/>
    <property type="match status" value="1"/>
</dbReference>
<dbReference type="Gene3D" id="3.30.559.10">
    <property type="entry name" value="Chloramphenicol acetyltransferase-like domain"/>
    <property type="match status" value="2"/>
</dbReference>
<sequence length="4336" mass="480246">MDQHYPIIRVSTSQKNQVFPLTDMQESFLVGKYWGETYDKVGCHAYFEIKIDRLHVERLSQSWNVLVQHHDMLRAVVEADGTQTVREQAPTCVFPTYDFRQATSEEKALHQTAIRREMSHKIYECGEFPLYDIRITRLDNSHALIHVSIDEWIVDAFSIKLLLHQWKQLYECRIQELPPLTVSFRDFVVATRDFEKTNRFQTHRRYWLGKLTAPYFADNLLDLPKNRPEGQSFFTRRALEYTLPAAEWEVIKQRAQRLNVSPTAVLLVAFTEVLGKLTSSHHFGIITTYYNRLPLHPQLNDVLGPFVSTSIHCVDKEPSVAFAEKIVRCQNQLWEDIEHSQYSGITAVRELKTQRAIPKEASIPVVFTSMVGNLNTYEADNWFDTLNYSITQTPQVYLDNQLLERNGSLHVRWDVVGEAFPEQQPEPYFRAFCEQIQYLARPDVSWEQITQPQPVDPLPMTTLQQTILFNHLAGSLPNNNCSIYQEFDVAGIDVRELNRAWNELILHHESLRSVVTCEGTQTILTDVPAYHIVVQDQARESPELRRKLMLAKEFDPLSWPLFDLKITQLHDQRLRLHLHLSVLIADGKSLFTVYRQLFQRSLEPNYPLPAIDYKSVRMAISASTSLDDQHYWESRYRHLPAAPVFNHSVAPGAAGSIQKNRLSRVISGWGQLQNLAANQQIDPNVLLLTAYAETLRQYSNDKEAFALSWVHWDRPTDRVPQAEQVVGEFTSITGVSFPADQPVRVQDYQDLLVQDYRHGLGGSIGVLNKALLATGRQTGVVFTSLMDANDLPESVEIGYGVSFTPGVILDNITFVEGDRLHLNWDYKTAFWQELPIEAMFNAYCTSLENLLLQPAAEEYSETSPDFSMTQHDHADGFRCLHHLFEAQVRETPQAIALTFESQQITYDELNSRANQLAHYLIGKGVGPDVLVGLFLDRSVDMLVSILGVLKAGGAYVPMDVTYPTDRLQTIVEDAEVSFLLSQTALTNKLPVQQRTPVIFVDGQWDDIRPYAITNPRVAVRPDHVAYVIYTSGSTGKPKGVMVCHYNVDRLFTTSEPLFGFGRTDVWTLFHSYAFDFSVWEIWGALLYGGRLVIVPYKVSRSFDAFYQLVCLERVTVLNQTPTAFRQFIQIDLQQPNRTNALRYVIFGGEALEFHILKNWFAKYGDQQPTLVNMYGITETTVHVTYKPIRMNDLTYQASNIGIPLPDLQVYILNESKVQVPDGETGELYVGGLGVTRGYLKRPELTEERFILNPLVPGASGRLYKSGDLGRKLPNGEIEYIGRSDFQVKVRGFRIELGEIENAIVGYEGVSDCIVVVQDRQTDDPKIVAYLIVKPGYRLEAKAIKAAIRHFLPVYMVPNVMKQIDLFPLTDHGKINMKALPWPVSSDEILEMVATSSTGTVQSQETVQWEAELTALIKRRLNVQTLAPDDDFFELGCTSLTIIQLAKEIEKLTSVKIPMEVFLENATLSGLTHYLTSRKDVAPAKELVSTSSIPASTSQTGKPTRSSDEIKALVLSTFCQALNVPTLDLTTDIFDAGATSLTIVNIARKLSASLNQKFPMDVLLDNPTIAGILNHIQQTQSVQSDSQGAAKNSTKETASTLSGYSAQPLSKTKLADLLNLLSCQQTEDGQTYQYASAGGSYAVKSYLYIREAAVEDISAGWYEYDPAEHVLYQLSEGNSNAWPQRIPEDYQSIFPQAAFIMVLAADLRMLKSIYGDACIALASVEAGYMLQLLQKEVKGIGLHEAQLSVFADDLTREIGLSGDHQVITSLLGFDVSTYEQIRPTLTSISDVVRLSDRIVPERLRRQAISNTDFRYLSDQEKQALVKHYQATVRQERANKTKIKLAGESYSPERYYHRRSKRQFTKTPLAPEQLVQWLQTLPVSLLRRINLYIYLKPQAVSGMQEGYYTYQIGRQELTQLPARASKDLKTIHNPFNRSHYEKASFSLFLVADEAAYRSQFNDFGAVRAALDGGRIGQCLMDNQARFGIGVCPIGGVYADVIHHDLQLRDSARLIHSFVGGGYTYRLAAQPKEPSATLPSGTKSTDVAVIGLGLRFPGASTPDELWAILERGGCTTTCDAVHRQELTGTEPGVYSTVAGYLNHIDRFDNYLFKIAPTEARTIDPQERLLLEVTWECLENAGYRAADLETNGKRVGVFTGVMWNDYQHVGLENWQQTQVAQVPALPASLANRISYFFNFTGPSVVVNTSCSASLTALHLAQESLRRGECDFALVSGVNLIGHTYHQSALCTNSILSRTGQSHAFSEEADGLVIGEGAGVILLRRAEDATKQQDHIWGLIKATSIGHTGKTPRFGMSSLDGLAKSLLYALQNAQIDPNSINYVEAAATGASIADATEVRAIQQVFTELNRKGTCAIGSVKPNLGHLEAASGLSQLIKVLLQLQKGYLTPSLVRHPVNPMLDLDESDLVINEALTPWQPTTGAERRRALINSIGSTGSVAHVLVEEAPALSACAPETAGPYAFVLSAASQNQLVQYARKYIDWITENPTCSLASVVELLANGREVFAERLAIICHKPADLRAKLEAFSVNSPAVDVFTGRAASLSSEPLLVDRMAAETVANAWIQGQSIGYKPERSTRKIPLPTYPFEQNAFWLSTDKAKSLFRAPVSNVSEPANKPVPTESTDGILVQLGNYLRTQFADVTGCSSDRLTLQTTFDEVGLNSMMIVALNEQLNNDLGSLPKTLFFECRNLDETARRIVDHQPANLPTYFGRNVTALPDELQPVAEPLFVTTDKTTDTDAIVIVGLHARMPQADSVDEYWNNLATGTDCITEIPAERWAYQPYFNPDRHHKGTIYSKWGGFIRDADRFDPLFFGISPAEAELLDPQERLFLQGSYAALEDAGYTKESLHKEFGGRVGVYVGVMYSEYQQLGVEQMERGNPVSLGSSSGSIASRVSHWFDFNGPSMAVDTMCSSSLTALDLAVDAITNGKCEMAIVGGINLSLHPHKYLMHAQMKMVSAEGKCKSFSNQGDGFVAGEGVGVVILTKKSRAIEHHDSIYGIIRAVHINHDGKTNGYTVPNPNAQTALIQEALRKADVHPRTISYIEAHGTGTSLGDPIEITGLTRAFAAQTSDRQFCAIGSAKSNIGHLEAASGIAGLIKVCLQLKYRCLVPSIHAAELNTNIEFNNTPFVVQRQLSEWKRPVLPDEHGQLTEHPRRAGISSFGAGGVNAHVIIEEYESNASQPPFAENRPQLFIFSAKNQSVLRQLLLNAQSSLERRGVGPKIQRNARLSTELKTLFWDEFKIDVVDTALSLSDLEFNRGMLLRLADLLSARFGRNLSESFFATTPSFDDLLIYIDQASSSTTSLLPTDALPSAGDVAYSLQIGREHQPERIAIIAETLDELYRQLQAYVAGELSERLFTSGTNFAASDANPAQIASWWTQNNLRALAETWVRGGTIDWVQLRRADSNQKVSLPTYPFERQRYWVPEAIGALVPNAPEHKVNTQVPILPTATADSMPPSPAPLSGPDFRPRILSQLINTASAIVKVPTAAFSAAANWNDVGFDSIKLEELTRLLKPVFGIDLPVNVFYEHLTASKLTDYLLSEHIDRLNATSVNKTSATQPVKPTFVEKPEPVSVSTEPGAMSMPIAVIGLHAMLPGCAGQDDFWSRLTTGQPVLSEIPAERWDWHTVYGNPLTDPGKTGIKWGGFIDGVDQFDPLFFGISPAEAEIMDPQQRLLLECAWKAWEHAGYVPADLSNTSIGVYIGASSGEYEQVLQQSGIPVDAYHALSRSRAMLANRISHLLNLGGPSLSVDTACSSTLVALHQAVQAIRAGECQMAMIGGVNLLLTPTTLISYDKAEMLSSDGIIRTFDTDANGYIPSEGVGAFVLKPLDQAVRDGDTVHAVVRGTGIAHGGRSMRLTAPNPIGHREAIRSALRSAAIDPATVSYVEAHGVAATVSDAVEVNMFVDMYGQADGPAGYIGSLKPVMGHLECASGVAALLKLILAFRNKTLPGNQQLSTLNQNIQLTGSRFSISEHTIEWAASPVNPVRRAGIHSFGAGGTVAHIILEEPPVKPQLPVDREEEVIIPISAKNEKTLRRYVADLATYLDQQPGSTLADIGYTFQVGRMPMPVRVAFVARTVADLHALLQQWQKTDGLVSAGKIACYDTSKGVDGLLSDDAVTNELLLRSALDSRNPTLLATLWTRGLTIDWSLYSGSRNHRIALPTYPFDKQSCWCVPFGKTASLSVEPVVQKPAIATVTSPTDPVSDEVLTTLTSLLKLPDSGVLLNRPLNDFGWDSISITRFRFALNEKFGIALRSQELSACATANELLACVRASVDDRAPQEHLTTLPIPMQLPDKPMDTEDWLKSLSETELNLLFGQLNDYQS</sequence>
<dbReference type="InterPro" id="IPR014030">
    <property type="entry name" value="Ketoacyl_synth_N"/>
</dbReference>
<dbReference type="InterPro" id="IPR032821">
    <property type="entry name" value="PKS_assoc"/>
</dbReference>
<dbReference type="GO" id="GO:0006633">
    <property type="term" value="P:fatty acid biosynthetic process"/>
    <property type="evidence" value="ECO:0007669"/>
    <property type="project" value="InterPro"/>
</dbReference>
<feature type="domain" description="Ketosynthase family 3 (KS3)" evidence="12">
    <location>
        <begin position="2751"/>
        <end position="3187"/>
    </location>
</feature>
<dbReference type="InterPro" id="IPR018201">
    <property type="entry name" value="Ketoacyl_synth_AS"/>
</dbReference>
<dbReference type="PROSITE" id="PS00606">
    <property type="entry name" value="KS3_1"/>
    <property type="match status" value="1"/>
</dbReference>
<evidence type="ECO:0000256" key="8">
    <source>
        <dbReference type="ARBA" id="ARBA00022737"/>
    </source>
</evidence>
<dbReference type="Pfam" id="PF00668">
    <property type="entry name" value="Condensation"/>
    <property type="match status" value="2"/>
</dbReference>
<dbReference type="CDD" id="cd00833">
    <property type="entry name" value="PKS"/>
    <property type="match status" value="3"/>
</dbReference>
<dbReference type="Gene3D" id="1.10.1240.100">
    <property type="match status" value="2"/>
</dbReference>
<dbReference type="InterPro" id="IPR020845">
    <property type="entry name" value="AMP-binding_CS"/>
</dbReference>
<feature type="domain" description="Carrier" evidence="11">
    <location>
        <begin position="1403"/>
        <end position="1478"/>
    </location>
</feature>
<evidence type="ECO:0000256" key="1">
    <source>
        <dbReference type="ARBA" id="ARBA00004496"/>
    </source>
</evidence>
<dbReference type="InterPro" id="IPR045851">
    <property type="entry name" value="AMP-bd_C_sf"/>
</dbReference>
<dbReference type="Pfam" id="PF16197">
    <property type="entry name" value="KAsynt_C_assoc"/>
    <property type="match status" value="1"/>
</dbReference>
<comment type="subcellular location">
    <subcellularLocation>
        <location evidence="1">Cytoplasm</location>
    </subcellularLocation>
</comment>
<feature type="domain" description="Carrier" evidence="11">
    <location>
        <begin position="1504"/>
        <end position="1579"/>
    </location>
</feature>
<dbReference type="InterPro" id="IPR036736">
    <property type="entry name" value="ACP-like_sf"/>
</dbReference>
<dbReference type="CDD" id="cd19535">
    <property type="entry name" value="Cyc_NRPS"/>
    <property type="match status" value="1"/>
</dbReference>
<dbReference type="Pfam" id="PF00501">
    <property type="entry name" value="AMP-binding"/>
    <property type="match status" value="1"/>
</dbReference>
<keyword evidence="4" id="KW-0963">Cytoplasm</keyword>
<dbReference type="PANTHER" id="PTHR43775:SF37">
    <property type="entry name" value="SI:DKEY-61P9.11"/>
    <property type="match status" value="1"/>
</dbReference>
<dbReference type="InterPro" id="IPR010071">
    <property type="entry name" value="AA_adenyl_dom"/>
</dbReference>
<dbReference type="FunFam" id="3.40.50.980:FF:000001">
    <property type="entry name" value="Non-ribosomal peptide synthetase"/>
    <property type="match status" value="1"/>
</dbReference>
<dbReference type="SUPFAM" id="SSF53901">
    <property type="entry name" value="Thiolase-like"/>
    <property type="match status" value="3"/>
</dbReference>
<feature type="domain" description="Carrier" evidence="11">
    <location>
        <begin position="3479"/>
        <end position="3556"/>
    </location>
</feature>
<evidence type="ECO:0000256" key="3">
    <source>
        <dbReference type="ARBA" id="ARBA00022450"/>
    </source>
</evidence>
<evidence type="ECO:0000313" key="14">
    <source>
        <dbReference type="Proteomes" id="UP000219452"/>
    </source>
</evidence>
<organism evidence="13 14">
    <name type="scientific">Spirosoma fluviale</name>
    <dbReference type="NCBI Taxonomy" id="1597977"/>
    <lineage>
        <taxon>Bacteria</taxon>
        <taxon>Pseudomonadati</taxon>
        <taxon>Bacteroidota</taxon>
        <taxon>Cytophagia</taxon>
        <taxon>Cytophagales</taxon>
        <taxon>Cytophagaceae</taxon>
        <taxon>Spirosoma</taxon>
    </lineage>
</organism>
<dbReference type="Gene3D" id="3.30.300.30">
    <property type="match status" value="1"/>
</dbReference>
<dbReference type="SUPFAM" id="SSF56801">
    <property type="entry name" value="Acetyl-CoA synthetase-like"/>
    <property type="match status" value="1"/>
</dbReference>
<dbReference type="CDD" id="cd17643">
    <property type="entry name" value="A_NRPS_Cytc1-like"/>
    <property type="match status" value="1"/>
</dbReference>
<evidence type="ECO:0000256" key="7">
    <source>
        <dbReference type="ARBA" id="ARBA00022679"/>
    </source>
</evidence>
<dbReference type="InterPro" id="IPR057737">
    <property type="entry name" value="Condensation_MtbB-like"/>
</dbReference>
<dbReference type="SUPFAM" id="SSF55469">
    <property type="entry name" value="FMN-dependent nitroreductase-like"/>
    <property type="match status" value="1"/>
</dbReference>
<reference evidence="14" key="1">
    <citation type="submission" date="2017-09" db="EMBL/GenBank/DDBJ databases">
        <authorList>
            <person name="Varghese N."/>
            <person name="Submissions S."/>
        </authorList>
    </citation>
    <scope>NUCLEOTIDE SEQUENCE [LARGE SCALE GENOMIC DNA]</scope>
    <source>
        <strain evidence="14">DSM 29961</strain>
    </source>
</reference>
<evidence type="ECO:0000259" key="12">
    <source>
        <dbReference type="PROSITE" id="PS52004"/>
    </source>
</evidence>
<dbReference type="GO" id="GO:0016491">
    <property type="term" value="F:oxidoreductase activity"/>
    <property type="evidence" value="ECO:0007669"/>
    <property type="project" value="InterPro"/>
</dbReference>
<evidence type="ECO:0000256" key="4">
    <source>
        <dbReference type="ARBA" id="ARBA00022490"/>
    </source>
</evidence>
<dbReference type="CDD" id="cd02142">
    <property type="entry name" value="McbC_SagB-like_oxidoreductase"/>
    <property type="match status" value="2"/>
</dbReference>
<dbReference type="Gene3D" id="3.40.109.10">
    <property type="entry name" value="NADH Oxidase"/>
    <property type="match status" value="2"/>
</dbReference>
<evidence type="ECO:0000256" key="5">
    <source>
        <dbReference type="ARBA" id="ARBA00022553"/>
    </source>
</evidence>
<dbReference type="SUPFAM" id="SSF52777">
    <property type="entry name" value="CoA-dependent acyltransferases"/>
    <property type="match status" value="4"/>
</dbReference>
<dbReference type="SMART" id="SM00823">
    <property type="entry name" value="PKS_PP"/>
    <property type="match status" value="5"/>
</dbReference>
<feature type="domain" description="Ketosynthase family 3 (KS3)" evidence="12">
    <location>
        <begin position="2041"/>
        <end position="2460"/>
    </location>
</feature>
<dbReference type="InterPro" id="IPR054514">
    <property type="entry name" value="RhiE-like_linker"/>
</dbReference>
<dbReference type="SUPFAM" id="SSF47336">
    <property type="entry name" value="ACP-like"/>
    <property type="match status" value="5"/>
</dbReference>
<dbReference type="SMART" id="SM00825">
    <property type="entry name" value="PKS_KS"/>
    <property type="match status" value="3"/>
</dbReference>
<dbReference type="InterPro" id="IPR020806">
    <property type="entry name" value="PKS_PP-bd"/>
</dbReference>
<evidence type="ECO:0000256" key="6">
    <source>
        <dbReference type="ARBA" id="ARBA00022598"/>
    </source>
</evidence>
<keyword evidence="7" id="KW-0808">Transferase</keyword>
<dbReference type="InterPro" id="IPR014031">
    <property type="entry name" value="Ketoacyl_synth_C"/>
</dbReference>
<dbReference type="RefSeq" id="WP_179830341.1">
    <property type="nucleotide sequence ID" value="NZ_OCNH01000009.1"/>
</dbReference>
<dbReference type="PROSITE" id="PS52004">
    <property type="entry name" value="KS3_2"/>
    <property type="match status" value="3"/>
</dbReference>
<dbReference type="Pfam" id="PF22336">
    <property type="entry name" value="RhiE-like_linker"/>
    <property type="match status" value="2"/>
</dbReference>
<dbReference type="GO" id="GO:0004312">
    <property type="term" value="F:fatty acid synthase activity"/>
    <property type="evidence" value="ECO:0007669"/>
    <property type="project" value="TreeGrafter"/>
</dbReference>
<dbReference type="FunFam" id="3.30.559.10:FF:000023">
    <property type="entry name" value="Non-ribosomal peptide synthetase"/>
    <property type="match status" value="1"/>
</dbReference>
<dbReference type="InterPro" id="IPR016039">
    <property type="entry name" value="Thiolase-like"/>
</dbReference>
<dbReference type="InterPro" id="IPR000415">
    <property type="entry name" value="Nitroreductase-like"/>
</dbReference>
<dbReference type="InterPro" id="IPR001242">
    <property type="entry name" value="Condensation_dom"/>
</dbReference>
<comment type="function">
    <text evidence="9">Involved in production of the polyketide antibiotic thailandamide.</text>
</comment>
<dbReference type="EMBL" id="OCNH01000009">
    <property type="protein sequence ID" value="SOD99158.1"/>
    <property type="molecule type" value="Genomic_DNA"/>
</dbReference>
<evidence type="ECO:0000256" key="2">
    <source>
        <dbReference type="ARBA" id="ARBA00004792"/>
    </source>
</evidence>
<dbReference type="InterPro" id="IPR000873">
    <property type="entry name" value="AMP-dep_synth/lig_dom"/>
</dbReference>
<dbReference type="Gene3D" id="3.40.50.12780">
    <property type="entry name" value="N-terminal domain of ligase-like"/>
    <property type="match status" value="1"/>
</dbReference>
<keyword evidence="8" id="KW-0677">Repeat</keyword>
<dbReference type="Pfam" id="PF13193">
    <property type="entry name" value="AMP-binding_C"/>
    <property type="match status" value="1"/>
</dbReference>
<proteinExistence type="predicted"/>
<dbReference type="InterPro" id="IPR029479">
    <property type="entry name" value="Nitroreductase"/>
</dbReference>
<accession>A0A286GUF6</accession>
<evidence type="ECO:0000256" key="10">
    <source>
        <dbReference type="SAM" id="MobiDB-lite"/>
    </source>
</evidence>
<dbReference type="PANTHER" id="PTHR43775">
    <property type="entry name" value="FATTY ACID SYNTHASE"/>
    <property type="match status" value="1"/>
</dbReference>
<evidence type="ECO:0000313" key="13">
    <source>
        <dbReference type="EMBL" id="SOD99158.1"/>
    </source>
</evidence>
<dbReference type="GO" id="GO:0071770">
    <property type="term" value="P:DIM/DIP cell wall layer assembly"/>
    <property type="evidence" value="ECO:0007669"/>
    <property type="project" value="TreeGrafter"/>
</dbReference>
<dbReference type="InterPro" id="IPR025110">
    <property type="entry name" value="AMP-bd_C"/>
</dbReference>
<dbReference type="InterPro" id="IPR050091">
    <property type="entry name" value="PKS_NRPS_Biosynth_Enz"/>
</dbReference>
<dbReference type="Gene3D" id="1.10.1200.10">
    <property type="entry name" value="ACP-like"/>
    <property type="match status" value="5"/>
</dbReference>
<keyword evidence="3" id="KW-0596">Phosphopantetheine</keyword>
<feature type="domain" description="Ketosynthase family 3 (KS3)" evidence="12">
    <location>
        <begin position="3595"/>
        <end position="4019"/>
    </location>
</feature>
<evidence type="ECO:0000259" key="11">
    <source>
        <dbReference type="PROSITE" id="PS50075"/>
    </source>
</evidence>
<dbReference type="Pfam" id="PF02801">
    <property type="entry name" value="Ketoacyl-synt_C"/>
    <property type="match status" value="3"/>
</dbReference>
<dbReference type="GO" id="GO:0005886">
    <property type="term" value="C:plasma membrane"/>
    <property type="evidence" value="ECO:0007669"/>
    <property type="project" value="TreeGrafter"/>
</dbReference>
<evidence type="ECO:0000256" key="9">
    <source>
        <dbReference type="ARBA" id="ARBA00054155"/>
    </source>
</evidence>
<dbReference type="Gene3D" id="3.30.559.30">
    <property type="entry name" value="Nonribosomal peptide synthetase, condensation domain"/>
    <property type="match status" value="2"/>
</dbReference>
<protein>
    <submittedName>
        <fullName evidence="13">Amino acid adenylation domain-containing protein</fullName>
    </submittedName>
</protein>
<dbReference type="Proteomes" id="UP000219452">
    <property type="component" value="Unassembled WGS sequence"/>
</dbReference>
<dbReference type="InterPro" id="IPR042099">
    <property type="entry name" value="ANL_N_sf"/>
</dbReference>
<dbReference type="Pfam" id="PF00109">
    <property type="entry name" value="ketoacyl-synt"/>
    <property type="match status" value="3"/>
</dbReference>
<comment type="pathway">
    <text evidence="2">Antibiotic biosynthesis.</text>
</comment>
<dbReference type="InterPro" id="IPR020841">
    <property type="entry name" value="PKS_Beta-ketoAc_synthase_dom"/>
</dbReference>
<dbReference type="FunFam" id="3.40.47.10:FF:000019">
    <property type="entry name" value="Polyketide synthase type I"/>
    <property type="match status" value="1"/>
</dbReference>
<keyword evidence="6" id="KW-0436">Ligase</keyword>
<dbReference type="PROSITE" id="PS50075">
    <property type="entry name" value="CARRIER"/>
    <property type="match status" value="4"/>
</dbReference>
<dbReference type="InterPro" id="IPR009081">
    <property type="entry name" value="PP-bd_ACP"/>
</dbReference>
<dbReference type="Gene3D" id="3.40.47.10">
    <property type="match status" value="3"/>
</dbReference>
<dbReference type="Pfam" id="PF00550">
    <property type="entry name" value="PP-binding"/>
    <property type="match status" value="5"/>
</dbReference>
<feature type="domain" description="Carrier" evidence="11">
    <location>
        <begin position="4210"/>
        <end position="4287"/>
    </location>
</feature>
<name>A0A286GUF6_9BACT</name>
<dbReference type="InterPro" id="IPR023213">
    <property type="entry name" value="CAT-like_dom_sf"/>
</dbReference>
<dbReference type="GO" id="GO:0005737">
    <property type="term" value="C:cytoplasm"/>
    <property type="evidence" value="ECO:0007669"/>
    <property type="project" value="UniProtKB-SubCell"/>
</dbReference>
<dbReference type="NCBIfam" id="TIGR01733">
    <property type="entry name" value="AA-adenyl-dom"/>
    <property type="match status" value="1"/>
</dbReference>
<dbReference type="GO" id="GO:0004315">
    <property type="term" value="F:3-oxoacyl-[acyl-carrier-protein] synthase activity"/>
    <property type="evidence" value="ECO:0007669"/>
    <property type="project" value="InterPro"/>
</dbReference>
<dbReference type="Gene3D" id="3.30.70.3290">
    <property type="match status" value="1"/>
</dbReference>
<dbReference type="FunFam" id="3.40.50.12780:FF:000012">
    <property type="entry name" value="Non-ribosomal peptide synthetase"/>
    <property type="match status" value="1"/>
</dbReference>
<gene>
    <name evidence="13" type="ORF">SAMN06269250_6296</name>
</gene>
<feature type="region of interest" description="Disordered" evidence="10">
    <location>
        <begin position="1582"/>
        <end position="1601"/>
    </location>
</feature>
<dbReference type="PROSITE" id="PS00455">
    <property type="entry name" value="AMP_BINDING"/>
    <property type="match status" value="1"/>
</dbReference>
<keyword evidence="14" id="KW-1185">Reference proteome</keyword>
<dbReference type="GO" id="GO:0031177">
    <property type="term" value="F:phosphopantetheine binding"/>
    <property type="evidence" value="ECO:0007669"/>
    <property type="project" value="InterPro"/>
</dbReference>